<comment type="similarity">
    <text evidence="1">Belongs to the HerA family.</text>
</comment>
<organism evidence="6 7">
    <name type="scientific">Candidatus Iainarchaeum sp</name>
    <dbReference type="NCBI Taxonomy" id="3101447"/>
    <lineage>
        <taxon>Archaea</taxon>
        <taxon>Candidatus Iainarchaeota</taxon>
        <taxon>Candidatus Iainarchaeia</taxon>
        <taxon>Candidatus Iainarchaeales</taxon>
        <taxon>Candidatus Iainarchaeaceae</taxon>
        <taxon>Candidatus Iainarchaeum</taxon>
    </lineage>
</organism>
<feature type="domain" description="Helicase HerA central" evidence="5">
    <location>
        <begin position="138"/>
        <end position="351"/>
    </location>
</feature>
<dbReference type="Gene3D" id="3.40.50.300">
    <property type="entry name" value="P-loop containing nucleotide triphosphate hydrolases"/>
    <property type="match status" value="2"/>
</dbReference>
<dbReference type="EMBL" id="NZBD01000015">
    <property type="protein sequence ID" value="MAG18348.1"/>
    <property type="molecule type" value="Genomic_DNA"/>
</dbReference>
<dbReference type="InterPro" id="IPR027417">
    <property type="entry name" value="P-loop_NTPase"/>
</dbReference>
<evidence type="ECO:0000313" key="6">
    <source>
        <dbReference type="EMBL" id="MAG18348.1"/>
    </source>
</evidence>
<protein>
    <recommendedName>
        <fullName evidence="5">Helicase HerA central domain-containing protein</fullName>
    </recommendedName>
</protein>
<accession>A0A2D6LQG6</accession>
<dbReference type="InterPro" id="IPR002789">
    <property type="entry name" value="HerA_central"/>
</dbReference>
<dbReference type="SUPFAM" id="SSF52540">
    <property type="entry name" value="P-loop containing nucleoside triphosphate hydrolases"/>
    <property type="match status" value="1"/>
</dbReference>
<evidence type="ECO:0000256" key="3">
    <source>
        <dbReference type="ARBA" id="ARBA00048954"/>
    </source>
</evidence>
<dbReference type="GO" id="GO:0043139">
    <property type="term" value="F:5'-3' DNA helicase activity"/>
    <property type="evidence" value="ECO:0007669"/>
    <property type="project" value="UniProtKB-EC"/>
</dbReference>
<proteinExistence type="inferred from homology"/>
<dbReference type="Proteomes" id="UP000226712">
    <property type="component" value="Unassembled WGS sequence"/>
</dbReference>
<name>A0A2D6LQG6_9ARCH</name>
<evidence type="ECO:0000256" key="1">
    <source>
        <dbReference type="ARBA" id="ARBA00007816"/>
    </source>
</evidence>
<dbReference type="GO" id="GO:0043138">
    <property type="term" value="F:3'-5' DNA helicase activity"/>
    <property type="evidence" value="ECO:0007669"/>
    <property type="project" value="UniProtKB-EC"/>
</dbReference>
<evidence type="ECO:0000313" key="7">
    <source>
        <dbReference type="Proteomes" id="UP000226712"/>
    </source>
</evidence>
<reference evidence="7" key="1">
    <citation type="submission" date="2017-09" db="EMBL/GenBank/DDBJ databases">
        <title>The Reconstruction of 2,631 Draft Metagenome-Assembled Genomes from the Global Oceans.</title>
        <authorList>
            <person name="Tully B.J."/>
            <person name="Graham E.D."/>
            <person name="Heidelberg J.F."/>
        </authorList>
    </citation>
    <scope>NUCLEOTIDE SEQUENCE [LARGE SCALE GENOMIC DNA]</scope>
</reference>
<comment type="caution">
    <text evidence="6">The sequence shown here is derived from an EMBL/GenBank/DDBJ whole genome shotgun (WGS) entry which is preliminary data.</text>
</comment>
<dbReference type="PANTHER" id="PTHR42957:SF1">
    <property type="entry name" value="HELICASE MJ1565-RELATED"/>
    <property type="match status" value="1"/>
</dbReference>
<dbReference type="AlphaFoldDB" id="A0A2D6LQG6"/>
<evidence type="ECO:0000256" key="4">
    <source>
        <dbReference type="ARBA" id="ARBA00048988"/>
    </source>
</evidence>
<comment type="catalytic activity">
    <reaction evidence="3">
        <text>ATP + H2O = ADP + phosphate + H(+)</text>
        <dbReference type="Rhea" id="RHEA:13065"/>
        <dbReference type="ChEBI" id="CHEBI:15377"/>
        <dbReference type="ChEBI" id="CHEBI:15378"/>
        <dbReference type="ChEBI" id="CHEBI:30616"/>
        <dbReference type="ChEBI" id="CHEBI:43474"/>
        <dbReference type="ChEBI" id="CHEBI:456216"/>
        <dbReference type="EC" id="5.6.2.3"/>
    </reaction>
</comment>
<dbReference type="Pfam" id="PF01935">
    <property type="entry name" value="DUF87"/>
    <property type="match status" value="1"/>
</dbReference>
<comment type="catalytic activity">
    <reaction evidence="2">
        <text>Couples ATP hydrolysis with the unwinding of duplex DNA by translocating in the 3'-5' direction.</text>
        <dbReference type="EC" id="5.6.2.4"/>
    </reaction>
</comment>
<dbReference type="PANTHER" id="PTHR42957">
    <property type="entry name" value="HELICASE MJ1565-RELATED"/>
    <property type="match status" value="1"/>
</dbReference>
<comment type="catalytic activity">
    <reaction evidence="4">
        <text>ATP + H2O = ADP + phosphate + H(+)</text>
        <dbReference type="Rhea" id="RHEA:13065"/>
        <dbReference type="ChEBI" id="CHEBI:15377"/>
        <dbReference type="ChEBI" id="CHEBI:15378"/>
        <dbReference type="ChEBI" id="CHEBI:30616"/>
        <dbReference type="ChEBI" id="CHEBI:43474"/>
        <dbReference type="ChEBI" id="CHEBI:456216"/>
        <dbReference type="EC" id="5.6.2.4"/>
    </reaction>
</comment>
<evidence type="ECO:0000256" key="2">
    <source>
        <dbReference type="ARBA" id="ARBA00034617"/>
    </source>
</evidence>
<dbReference type="InterPro" id="IPR008571">
    <property type="entry name" value="HerA-like"/>
</dbReference>
<evidence type="ECO:0000259" key="5">
    <source>
        <dbReference type="Pfam" id="PF01935"/>
    </source>
</evidence>
<gene>
    <name evidence="6" type="ORF">CL944_02655</name>
</gene>
<sequence>MTENEEIGTVISTPEGPSPSSLDFVVYSGTLHRGMFIELDYKEGTLVALVTDVVKTNRYFERVESVKEFESSGTKLFEQFPTHEWEFLLAKTKPLGIYNKGMIKRSSFPPSPGTKVRVATKEILEKFLGLDLEKGLMLGNIEHHDVSVKLNLSRLFQKHLAILAMSGAGKSYAISVLLEELLERKKEDGRLAVLLMDAHGEYRNFAEPVKGSEFKDFSSKTKFVKASEISIGVSKLSAGSIAAMVPSMSGPQKRDLDKVFMRLRSEMKDGLGPFDFNAIKSEIMKDSEIKEATKQALIGWIVSLEQLNLFGKTDNPSINDLVRPGELTIIDLSDVVDLKKKQIIVSYFARKLFNERRNKRISPFTMVVEEAHQFCPEGASREAAISRSIIETIAREGRKFGASICLISQRPINLSTTALSQCNTHLILRVTNPYDLKHIGETSEGLDSRSTDMITSLRTGEALMVGEAVNYPVFFKVRKRLSQPSMHEKTLEEASVEFEEVKEASQKDIEDLL</sequence>